<keyword evidence="12" id="KW-1185">Reference proteome</keyword>
<keyword evidence="7" id="KW-0256">Endoplasmic reticulum</keyword>
<evidence type="ECO:0000313" key="12">
    <source>
        <dbReference type="Proteomes" id="UP000319576"/>
    </source>
</evidence>
<evidence type="ECO:0000256" key="10">
    <source>
        <dbReference type="SAM" id="Phobius"/>
    </source>
</evidence>
<reference evidence="11 12" key="1">
    <citation type="submission" date="2019-02" db="EMBL/GenBank/DDBJ databases">
        <title>Deep-cultivation of Planctomycetes and their phenomic and genomic characterization uncovers novel biology.</title>
        <authorList>
            <person name="Wiegand S."/>
            <person name="Jogler M."/>
            <person name="Boedeker C."/>
            <person name="Pinto D."/>
            <person name="Vollmers J."/>
            <person name="Rivas-Marin E."/>
            <person name="Kohn T."/>
            <person name="Peeters S.H."/>
            <person name="Heuer A."/>
            <person name="Rast P."/>
            <person name="Oberbeckmann S."/>
            <person name="Bunk B."/>
            <person name="Jeske O."/>
            <person name="Meyerdierks A."/>
            <person name="Storesund J.E."/>
            <person name="Kallscheuer N."/>
            <person name="Luecker S."/>
            <person name="Lage O.M."/>
            <person name="Pohl T."/>
            <person name="Merkel B.J."/>
            <person name="Hornburger P."/>
            <person name="Mueller R.-W."/>
            <person name="Bruemmer F."/>
            <person name="Labrenz M."/>
            <person name="Spormann A.M."/>
            <person name="Op den Camp H."/>
            <person name="Overmann J."/>
            <person name="Amann R."/>
            <person name="Jetten M.S.M."/>
            <person name="Mascher T."/>
            <person name="Medema M.H."/>
            <person name="Devos D.P."/>
            <person name="Kaster A.-K."/>
            <person name="Ovreas L."/>
            <person name="Rohde M."/>
            <person name="Galperin M.Y."/>
            <person name="Jogler C."/>
        </authorList>
    </citation>
    <scope>NUCLEOTIDE SEQUENCE [LARGE SCALE GENOMIC DNA]</scope>
    <source>
        <strain evidence="11 12">ETA_A1</strain>
    </source>
</reference>
<dbReference type="KEGG" id="uli:ETAA1_30590"/>
<evidence type="ECO:0000256" key="1">
    <source>
        <dbReference type="ARBA" id="ARBA00004477"/>
    </source>
</evidence>
<feature type="transmembrane region" description="Helical" evidence="10">
    <location>
        <begin position="103"/>
        <end position="127"/>
    </location>
</feature>
<feature type="transmembrane region" description="Helical" evidence="10">
    <location>
        <begin position="190"/>
        <end position="215"/>
    </location>
</feature>
<evidence type="ECO:0000256" key="2">
    <source>
        <dbReference type="ARBA" id="ARBA00004687"/>
    </source>
</evidence>
<evidence type="ECO:0000256" key="5">
    <source>
        <dbReference type="ARBA" id="ARBA00022679"/>
    </source>
</evidence>
<evidence type="ECO:0000313" key="11">
    <source>
        <dbReference type="EMBL" id="QDU21094.1"/>
    </source>
</evidence>
<evidence type="ECO:0000256" key="8">
    <source>
        <dbReference type="ARBA" id="ARBA00022989"/>
    </source>
</evidence>
<keyword evidence="3" id="KW-0337">GPI-anchor biosynthesis</keyword>
<dbReference type="GO" id="GO:0006506">
    <property type="term" value="P:GPI anchor biosynthetic process"/>
    <property type="evidence" value="ECO:0007669"/>
    <property type="project" value="UniProtKB-UniPathway"/>
</dbReference>
<evidence type="ECO:0000256" key="9">
    <source>
        <dbReference type="ARBA" id="ARBA00023136"/>
    </source>
</evidence>
<gene>
    <name evidence="11" type="ORF">ETAA1_30590</name>
</gene>
<dbReference type="PANTHER" id="PTHR12468">
    <property type="entry name" value="GPI MANNOSYLTRANSFERASE 2"/>
    <property type="match status" value="1"/>
</dbReference>
<dbReference type="Proteomes" id="UP000319576">
    <property type="component" value="Chromosome"/>
</dbReference>
<name>A0A517XUD0_9BACT</name>
<feature type="transmembrane region" description="Helical" evidence="10">
    <location>
        <begin position="148"/>
        <end position="166"/>
    </location>
</feature>
<keyword evidence="5" id="KW-0808">Transferase</keyword>
<keyword evidence="8 10" id="KW-1133">Transmembrane helix</keyword>
<keyword evidence="9 10" id="KW-0472">Membrane</keyword>
<sequence length="387" mass="41164">MSMPRPESENWYAPTWGRLALFALVSRVLTLTAGLFLAPAAAGPHWTADQLAFRAEVLAGPVPWLEPWVRFDAGFYLAIARDGYHPPAEGEGPNAGFLPLLPALIALAATVGVNPVLAGVVIPNVAFVAGSACAGRAALRVTGGHRTVWLGCGVLATYPFAFYFSAPYQESLYLLAAAGGLLAWYDRRPALAGLSGLIAATARLTAVAFPIGLFVEAMLARRWPSRGAWLVSAATAAGAAVLVGYLWLALGDPFAHFKAHAAWGRESPSLGGVGRALLQAVQELGQWERPFPVVKPIALFGTLALGIRGWVKRGPLWGCLILIPVGQALSTGTTLSIERIVLTSFPAAFELGELLGRSRMMRVAWLIAALPAQGYFLWLFVNNGFLN</sequence>
<evidence type="ECO:0000256" key="7">
    <source>
        <dbReference type="ARBA" id="ARBA00022824"/>
    </source>
</evidence>
<evidence type="ECO:0000256" key="6">
    <source>
        <dbReference type="ARBA" id="ARBA00022692"/>
    </source>
</evidence>
<comment type="pathway">
    <text evidence="2">Glycolipid biosynthesis; glycosylphosphatidylinositol-anchor biosynthesis.</text>
</comment>
<dbReference type="InterPro" id="IPR007315">
    <property type="entry name" value="PIG-V/Gpi18"/>
</dbReference>
<evidence type="ECO:0000256" key="3">
    <source>
        <dbReference type="ARBA" id="ARBA00022502"/>
    </source>
</evidence>
<comment type="subcellular location">
    <subcellularLocation>
        <location evidence="1">Endoplasmic reticulum membrane</location>
        <topology evidence="1">Multi-pass membrane protein</topology>
    </subcellularLocation>
</comment>
<dbReference type="GO" id="GO:0016020">
    <property type="term" value="C:membrane"/>
    <property type="evidence" value="ECO:0007669"/>
    <property type="project" value="GOC"/>
</dbReference>
<keyword evidence="4" id="KW-0328">Glycosyltransferase</keyword>
<dbReference type="GO" id="GO:0000009">
    <property type="term" value="F:alpha-1,6-mannosyltransferase activity"/>
    <property type="evidence" value="ECO:0007669"/>
    <property type="project" value="InterPro"/>
</dbReference>
<organism evidence="11 12">
    <name type="scientific">Urbifossiella limnaea</name>
    <dbReference type="NCBI Taxonomy" id="2528023"/>
    <lineage>
        <taxon>Bacteria</taxon>
        <taxon>Pseudomonadati</taxon>
        <taxon>Planctomycetota</taxon>
        <taxon>Planctomycetia</taxon>
        <taxon>Gemmatales</taxon>
        <taxon>Gemmataceae</taxon>
        <taxon>Urbifossiella</taxon>
    </lineage>
</organism>
<evidence type="ECO:0000256" key="4">
    <source>
        <dbReference type="ARBA" id="ARBA00022676"/>
    </source>
</evidence>
<feature type="transmembrane region" description="Helical" evidence="10">
    <location>
        <begin position="363"/>
        <end position="381"/>
    </location>
</feature>
<dbReference type="EMBL" id="CP036273">
    <property type="protein sequence ID" value="QDU21094.1"/>
    <property type="molecule type" value="Genomic_DNA"/>
</dbReference>
<feature type="transmembrane region" description="Helical" evidence="10">
    <location>
        <begin position="227"/>
        <end position="248"/>
    </location>
</feature>
<dbReference type="UniPathway" id="UPA00196"/>
<dbReference type="PANTHER" id="PTHR12468:SF2">
    <property type="entry name" value="GPI MANNOSYLTRANSFERASE 2"/>
    <property type="match status" value="1"/>
</dbReference>
<accession>A0A517XUD0</accession>
<dbReference type="GO" id="GO:0004376">
    <property type="term" value="F:GPI mannosyltransferase activity"/>
    <property type="evidence" value="ECO:0007669"/>
    <property type="project" value="InterPro"/>
</dbReference>
<dbReference type="AlphaFoldDB" id="A0A517XUD0"/>
<evidence type="ECO:0008006" key="13">
    <source>
        <dbReference type="Google" id="ProtNLM"/>
    </source>
</evidence>
<proteinExistence type="predicted"/>
<keyword evidence="6 10" id="KW-0812">Transmembrane</keyword>
<protein>
    <recommendedName>
        <fullName evidence="13">Glycosyltransferase RgtA/B/C/D-like domain-containing protein</fullName>
    </recommendedName>
</protein>
<dbReference type="GO" id="GO:0031501">
    <property type="term" value="C:mannosyltransferase complex"/>
    <property type="evidence" value="ECO:0007669"/>
    <property type="project" value="TreeGrafter"/>
</dbReference>